<comment type="caution">
    <text evidence="3">The sequence shown here is derived from an EMBL/GenBank/DDBJ whole genome shotgun (WGS) entry which is preliminary data.</text>
</comment>
<sequence>MVQVTIESNTASSNRTNTRTYGNWRKPQSAGLFGLGSLGTAFLLGAMIFTVVVVMVAGLLRGVIVAAGLLVVFLALVTRDAHGASLVSRISTRIGWSATRAQGQHLYRSGPLGRALWGTYQLPGIAAATRLSEHTDSYGRPFAMVYTPATASYGVVIATEPDGAALVNQEQVDLWVAQWGHWLANLGDEAGVEAAAVTLETAPDSGARLRREVELNTDPQAPAFARQMLGEVVQRYPAGSSTVKAYVTITFSATTRTGGKRRDADELGRDLASRLPGLTAGLQATGAGAARPMGAQELCETIRVAYDPAAAGLIDEAHALGQTPDLGWPDVGPTAHETSWDGYRHDGAFSCTWSMTGAPRGHVQSNVLARLLAPHRDIARKRITLLYRPIDPARAAAIVESDVNAAQFRMSGTAKPAARDVVAVRAAQATAAEEASGAGLVNFGVLITATVTDRTKAADARAAIDSLSATARLRIRPVYGSQDSAFAAALPLGLVLSKHLKVPAELKDKL</sequence>
<evidence type="ECO:0000313" key="4">
    <source>
        <dbReference type="Proteomes" id="UP000613840"/>
    </source>
</evidence>
<accession>A0A917SK66</accession>
<protein>
    <recommendedName>
        <fullName evidence="5">Integral membrane protein</fullName>
    </recommendedName>
</protein>
<feature type="transmembrane region" description="Helical" evidence="2">
    <location>
        <begin position="32"/>
        <end position="53"/>
    </location>
</feature>
<keyword evidence="2" id="KW-1133">Transmembrane helix</keyword>
<evidence type="ECO:0008006" key="5">
    <source>
        <dbReference type="Google" id="ProtNLM"/>
    </source>
</evidence>
<feature type="transmembrane region" description="Helical" evidence="2">
    <location>
        <begin position="59"/>
        <end position="77"/>
    </location>
</feature>
<organism evidence="3 4">
    <name type="scientific">Microlunatus endophyticus</name>
    <dbReference type="NCBI Taxonomy" id="1716077"/>
    <lineage>
        <taxon>Bacteria</taxon>
        <taxon>Bacillati</taxon>
        <taxon>Actinomycetota</taxon>
        <taxon>Actinomycetes</taxon>
        <taxon>Propionibacteriales</taxon>
        <taxon>Propionibacteriaceae</taxon>
        <taxon>Microlunatus</taxon>
    </lineage>
</organism>
<evidence type="ECO:0000256" key="2">
    <source>
        <dbReference type="SAM" id="Phobius"/>
    </source>
</evidence>
<dbReference type="AlphaFoldDB" id="A0A917SK66"/>
<dbReference type="NCBIfam" id="NF042935">
    <property type="entry name" value="SCO6880_fam"/>
    <property type="match status" value="1"/>
</dbReference>
<reference evidence="3" key="2">
    <citation type="submission" date="2020-09" db="EMBL/GenBank/DDBJ databases">
        <authorList>
            <person name="Sun Q."/>
            <person name="Zhou Y."/>
        </authorList>
    </citation>
    <scope>NUCLEOTIDE SEQUENCE</scope>
    <source>
        <strain evidence="3">CGMCC 4.7306</strain>
    </source>
</reference>
<feature type="region of interest" description="Disordered" evidence="1">
    <location>
        <begin position="1"/>
        <end position="20"/>
    </location>
</feature>
<proteinExistence type="predicted"/>
<evidence type="ECO:0000313" key="3">
    <source>
        <dbReference type="EMBL" id="GGL83487.1"/>
    </source>
</evidence>
<keyword evidence="2" id="KW-0472">Membrane</keyword>
<keyword evidence="4" id="KW-1185">Reference proteome</keyword>
<dbReference type="Proteomes" id="UP000613840">
    <property type="component" value="Unassembled WGS sequence"/>
</dbReference>
<evidence type="ECO:0000256" key="1">
    <source>
        <dbReference type="SAM" id="MobiDB-lite"/>
    </source>
</evidence>
<gene>
    <name evidence="3" type="ORF">GCM10011575_47280</name>
</gene>
<name>A0A917SK66_9ACTN</name>
<feature type="compositionally biased region" description="Low complexity" evidence="1">
    <location>
        <begin position="8"/>
        <end position="20"/>
    </location>
</feature>
<reference evidence="3" key="1">
    <citation type="journal article" date="2014" name="Int. J. Syst. Evol. Microbiol.">
        <title>Complete genome sequence of Corynebacterium casei LMG S-19264T (=DSM 44701T), isolated from a smear-ripened cheese.</title>
        <authorList>
            <consortium name="US DOE Joint Genome Institute (JGI-PGF)"/>
            <person name="Walter F."/>
            <person name="Albersmeier A."/>
            <person name="Kalinowski J."/>
            <person name="Ruckert C."/>
        </authorList>
    </citation>
    <scope>NUCLEOTIDE SEQUENCE</scope>
    <source>
        <strain evidence="3">CGMCC 4.7306</strain>
    </source>
</reference>
<dbReference type="InterPro" id="IPR049978">
    <property type="entry name" value="SCO6880-like"/>
</dbReference>
<keyword evidence="2" id="KW-0812">Transmembrane</keyword>
<dbReference type="EMBL" id="BMMZ01000021">
    <property type="protein sequence ID" value="GGL83487.1"/>
    <property type="molecule type" value="Genomic_DNA"/>
</dbReference>